<dbReference type="Proteomes" id="UP001155057">
    <property type="component" value="Unassembled WGS sequence"/>
</dbReference>
<protein>
    <submittedName>
        <fullName evidence="3">Transposase</fullName>
    </submittedName>
</protein>
<dbReference type="RefSeq" id="WP_112902783.1">
    <property type="nucleotide sequence ID" value="NZ_CALTSL010000002.1"/>
</dbReference>
<dbReference type="PANTHER" id="PTHR30007:SF0">
    <property type="entry name" value="TRANSPOSASE"/>
    <property type="match status" value="1"/>
</dbReference>
<evidence type="ECO:0000259" key="2">
    <source>
        <dbReference type="Pfam" id="PF13340"/>
    </source>
</evidence>
<dbReference type="InterPro" id="IPR002559">
    <property type="entry name" value="Transposase_11"/>
</dbReference>
<dbReference type="AlphaFoldDB" id="A0A9X2Q4G0"/>
<dbReference type="NCBIfam" id="NF033580">
    <property type="entry name" value="transpos_IS5_3"/>
    <property type="match status" value="1"/>
</dbReference>
<dbReference type="GO" id="GO:0006313">
    <property type="term" value="P:DNA transposition"/>
    <property type="evidence" value="ECO:0007669"/>
    <property type="project" value="InterPro"/>
</dbReference>
<comment type="caution">
    <text evidence="3">The sequence shown here is derived from an EMBL/GenBank/DDBJ whole genome shotgun (WGS) entry which is preliminary data.</text>
</comment>
<organism evidence="3 4">
    <name type="scientific">Salinibacter ruber</name>
    <dbReference type="NCBI Taxonomy" id="146919"/>
    <lineage>
        <taxon>Bacteria</taxon>
        <taxon>Pseudomonadati</taxon>
        <taxon>Rhodothermota</taxon>
        <taxon>Rhodothermia</taxon>
        <taxon>Rhodothermales</taxon>
        <taxon>Salinibacteraceae</taxon>
        <taxon>Salinibacter</taxon>
    </lineage>
</organism>
<feature type="domain" description="Insertion element IS402-like" evidence="2">
    <location>
        <begin position="10"/>
        <end position="77"/>
    </location>
</feature>
<dbReference type="InterPro" id="IPR025161">
    <property type="entry name" value="IS402-like_dom"/>
</dbReference>
<name>A0A9X2Q4G0_9BACT</name>
<dbReference type="Pfam" id="PF01609">
    <property type="entry name" value="DDE_Tnp_1"/>
    <property type="match status" value="1"/>
</dbReference>
<evidence type="ECO:0000313" key="4">
    <source>
        <dbReference type="Proteomes" id="UP001155057"/>
    </source>
</evidence>
<dbReference type="Pfam" id="PF13340">
    <property type="entry name" value="DUF4096"/>
    <property type="match status" value="1"/>
</dbReference>
<feature type="domain" description="Transposase IS4-like" evidence="1">
    <location>
        <begin position="96"/>
        <end position="246"/>
    </location>
</feature>
<dbReference type="GO" id="GO:0004803">
    <property type="term" value="F:transposase activity"/>
    <property type="evidence" value="ECO:0007669"/>
    <property type="project" value="InterPro"/>
</dbReference>
<evidence type="ECO:0000259" key="1">
    <source>
        <dbReference type="Pfam" id="PF01609"/>
    </source>
</evidence>
<dbReference type="GO" id="GO:0003677">
    <property type="term" value="F:DNA binding"/>
    <property type="evidence" value="ECO:0007669"/>
    <property type="project" value="InterPro"/>
</dbReference>
<gene>
    <name evidence="3" type="ORF">GGP61_000042</name>
</gene>
<dbReference type="EMBL" id="JANUAE010000001">
    <property type="protein sequence ID" value="MCS3708455.1"/>
    <property type="molecule type" value="Genomic_DNA"/>
</dbReference>
<reference evidence="3" key="1">
    <citation type="submission" date="2022-08" db="EMBL/GenBank/DDBJ databases">
        <title>Genomic Encyclopedia of Type Strains, Phase V (KMG-V): Genome sequencing to study the core and pangenomes of soil and plant-associated prokaryotes.</title>
        <authorList>
            <person name="Whitman W."/>
        </authorList>
    </citation>
    <scope>NUCLEOTIDE SEQUENCE</scope>
    <source>
        <strain evidence="3">SP3049</strain>
    </source>
</reference>
<accession>A0A9X2Q4G0</accession>
<dbReference type="PANTHER" id="PTHR30007">
    <property type="entry name" value="PHP DOMAIN PROTEIN"/>
    <property type="match status" value="1"/>
</dbReference>
<proteinExistence type="predicted"/>
<sequence length="255" mass="30131">MRKKRYSSDLTDSQWETIKPYFTTERRRRHDLRRDILDAILYLLKTGCQWRMLPGEFAPWQTVYYYFRRWREEGRLQCLLGALRRTVRREVGREGEPSTLIIDCQSVSTSRAGGIASYDAYKSVNGRKRHLAVDTEGLPWNVLVHAAGDHESQWALQVLKPIRCRTERDKTIFADSAYRGLEEEVENKLEWTLDIVEREDEEPGFSVAPKRWIVERTFSWLGGWRRLNRDYERNTDSSETMVRTALLRIALNRLG</sequence>
<evidence type="ECO:0000313" key="3">
    <source>
        <dbReference type="EMBL" id="MCS3708455.1"/>
    </source>
</evidence>